<accession>A0ABV2W4Q4</accession>
<evidence type="ECO:0000313" key="1">
    <source>
        <dbReference type="EMBL" id="MEU0708517.1"/>
    </source>
</evidence>
<name>A0ABV2W4Q4_9ACTN</name>
<gene>
    <name evidence="1" type="ORF">ABZ508_14285</name>
</gene>
<dbReference type="Proteomes" id="UP001550378">
    <property type="component" value="Unassembled WGS sequence"/>
</dbReference>
<evidence type="ECO:0008006" key="3">
    <source>
        <dbReference type="Google" id="ProtNLM"/>
    </source>
</evidence>
<reference evidence="1 2" key="1">
    <citation type="submission" date="2024-06" db="EMBL/GenBank/DDBJ databases">
        <title>The Natural Products Discovery Center: Release of the First 8490 Sequenced Strains for Exploring Actinobacteria Biosynthetic Diversity.</title>
        <authorList>
            <person name="Kalkreuter E."/>
            <person name="Kautsar S.A."/>
            <person name="Yang D."/>
            <person name="Bader C.D."/>
            <person name="Teijaro C.N."/>
            <person name="Fluegel L."/>
            <person name="Davis C.M."/>
            <person name="Simpson J.R."/>
            <person name="Lauterbach L."/>
            <person name="Steele A.D."/>
            <person name="Gui C."/>
            <person name="Meng S."/>
            <person name="Li G."/>
            <person name="Viehrig K."/>
            <person name="Ye F."/>
            <person name="Su P."/>
            <person name="Kiefer A.F."/>
            <person name="Nichols A."/>
            <person name="Cepeda A.J."/>
            <person name="Yan W."/>
            <person name="Fan B."/>
            <person name="Jiang Y."/>
            <person name="Adhikari A."/>
            <person name="Zheng C.-J."/>
            <person name="Schuster L."/>
            <person name="Cowan T.M."/>
            <person name="Smanski M.J."/>
            <person name="Chevrette M.G."/>
            <person name="De Carvalho L.P.S."/>
            <person name="Shen B."/>
        </authorList>
    </citation>
    <scope>NUCLEOTIDE SEQUENCE [LARGE SCALE GENOMIC DNA]</scope>
    <source>
        <strain evidence="1 2">NPDC006337</strain>
    </source>
</reference>
<dbReference type="EMBL" id="JBEXZR010000010">
    <property type="protein sequence ID" value="MEU0708517.1"/>
    <property type="molecule type" value="Genomic_DNA"/>
</dbReference>
<sequence>MPGVRPRRGRHGGRPKVVDDDMAAYAQSLRANGLPLPQIASELVITSGKDKGEHLSVATVHRILAEADEADGTE</sequence>
<dbReference type="RefSeq" id="WP_359657662.1">
    <property type="nucleotide sequence ID" value="NZ_JBEXZP010000216.1"/>
</dbReference>
<organism evidence="1 2">
    <name type="scientific">Streptomyces lavendulocolor</name>
    <dbReference type="NCBI Taxonomy" id="67316"/>
    <lineage>
        <taxon>Bacteria</taxon>
        <taxon>Bacillati</taxon>
        <taxon>Actinomycetota</taxon>
        <taxon>Actinomycetes</taxon>
        <taxon>Kitasatosporales</taxon>
        <taxon>Streptomycetaceae</taxon>
        <taxon>Streptomyces</taxon>
    </lineage>
</organism>
<keyword evidence="2" id="KW-1185">Reference proteome</keyword>
<protein>
    <recommendedName>
        <fullName evidence="3">Resolvase</fullName>
    </recommendedName>
</protein>
<comment type="caution">
    <text evidence="1">The sequence shown here is derived from an EMBL/GenBank/DDBJ whole genome shotgun (WGS) entry which is preliminary data.</text>
</comment>
<evidence type="ECO:0000313" key="2">
    <source>
        <dbReference type="Proteomes" id="UP001550378"/>
    </source>
</evidence>
<proteinExistence type="predicted"/>